<dbReference type="AlphaFoldDB" id="A0AAN6GPZ7"/>
<feature type="compositionally biased region" description="Low complexity" evidence="1">
    <location>
        <begin position="436"/>
        <end position="449"/>
    </location>
</feature>
<evidence type="ECO:0000313" key="3">
    <source>
        <dbReference type="Proteomes" id="UP001176517"/>
    </source>
</evidence>
<feature type="compositionally biased region" description="Low complexity" evidence="1">
    <location>
        <begin position="1"/>
        <end position="15"/>
    </location>
</feature>
<protein>
    <submittedName>
        <fullName evidence="2">Uncharacterized protein</fullName>
    </submittedName>
</protein>
<gene>
    <name evidence="2" type="ORF">OC846_002922</name>
</gene>
<name>A0AAN6GPZ7_9BASI</name>
<dbReference type="PANTHER" id="PTHR28031">
    <property type="entry name" value="PROLINE-RICH PROTEIN HUA1"/>
    <property type="match status" value="1"/>
</dbReference>
<dbReference type="PANTHER" id="PTHR28031:SF1">
    <property type="entry name" value="PROLINE-RICH PROTEIN HUA1"/>
    <property type="match status" value="1"/>
</dbReference>
<feature type="compositionally biased region" description="Low complexity" evidence="1">
    <location>
        <begin position="192"/>
        <end position="220"/>
    </location>
</feature>
<dbReference type="EMBL" id="JAPDMZ010000063">
    <property type="protein sequence ID" value="KAK0552415.1"/>
    <property type="molecule type" value="Genomic_DNA"/>
</dbReference>
<feature type="compositionally biased region" description="Low complexity" evidence="1">
    <location>
        <begin position="122"/>
        <end position="152"/>
    </location>
</feature>
<evidence type="ECO:0000313" key="2">
    <source>
        <dbReference type="EMBL" id="KAK0552415.1"/>
    </source>
</evidence>
<feature type="region of interest" description="Disordered" evidence="1">
    <location>
        <begin position="1"/>
        <end position="275"/>
    </location>
</feature>
<feature type="compositionally biased region" description="Low complexity" evidence="1">
    <location>
        <begin position="240"/>
        <end position="258"/>
    </location>
</feature>
<feature type="compositionally biased region" description="Low complexity" evidence="1">
    <location>
        <begin position="555"/>
        <end position="573"/>
    </location>
</feature>
<proteinExistence type="predicted"/>
<dbReference type="Proteomes" id="UP001176517">
    <property type="component" value="Unassembled WGS sequence"/>
</dbReference>
<feature type="region of interest" description="Disordered" evidence="1">
    <location>
        <begin position="401"/>
        <end position="644"/>
    </location>
</feature>
<reference evidence="2" key="1">
    <citation type="journal article" date="2023" name="PhytoFront">
        <title>Draft Genome Resources of Seven Strains of Tilletia horrida, Causal Agent of Kernel Smut of Rice.</title>
        <authorList>
            <person name="Khanal S."/>
            <person name="Antony Babu S."/>
            <person name="Zhou X.G."/>
        </authorList>
    </citation>
    <scope>NUCLEOTIDE SEQUENCE</scope>
    <source>
        <strain evidence="2">TX6</strain>
    </source>
</reference>
<comment type="caution">
    <text evidence="2">The sequence shown here is derived from an EMBL/GenBank/DDBJ whole genome shotgun (WGS) entry which is preliminary data.</text>
</comment>
<keyword evidence="3" id="KW-1185">Reference proteome</keyword>
<dbReference type="InterPro" id="IPR038910">
    <property type="entry name" value="Hua1-like"/>
</dbReference>
<feature type="compositionally biased region" description="Basic and acidic residues" evidence="1">
    <location>
        <begin position="175"/>
        <end position="184"/>
    </location>
</feature>
<feature type="region of interest" description="Disordered" evidence="1">
    <location>
        <begin position="350"/>
        <end position="376"/>
    </location>
</feature>
<feature type="compositionally biased region" description="Basic and acidic residues" evidence="1">
    <location>
        <begin position="110"/>
        <end position="121"/>
    </location>
</feature>
<accession>A0AAN6GPZ7</accession>
<feature type="compositionally biased region" description="Low complexity" evidence="1">
    <location>
        <begin position="47"/>
        <end position="65"/>
    </location>
</feature>
<sequence length="644" mass="65753">MAASSTSSTSNAAATDEQIAQARLHFPENPFADDHHLQQQPASTLNALPNPSSSAAAATVSPDAPGTSMLVIGDKNPFRHVAGQNTGTHPAFHPSTALPSGSAVTGPLRDPFDVGQLERDLPTSTAQTTAPASATAASSAQTTTTDDTSLPAYAPPPGPSPSGVPAPAPAPAADSHSHDTKGGRPSEITEPAAHASTSAASSSATAGPSSSSSGANATYAPPSGPPPSNEIIRDDQRHPSSSTTSATVAAASSASSVSQAPPPRAYVPTREPVPGAPLLRKDKLLVYPLGLAECHKCHNMGYKFNDPTHPCKGCWSSYGKSISSLLAKHGSLDRVPGQLQKPLPMQLGPPAGGGSALIHRPSASSHRPTASAGYPGAPMSNVNNYRYMDANFDHGHGMHTPVLPSWARDPPPRRSDSSTSRLQFRPPTQPPPPPTTSSQSVTTTLVSSPRAPIHRTDEALAADAQTGGNRGDPTGDEGVSAEGEVPPSYDEAVTAAAEGRTLDSQHVRPTGPQRNAVAPRINTGDVNTPPPPPRPSGANSAGLYSAPSSAPPPQHYGGPSGSPYSAGPQSPYGNRPGPGYGSHPSNSHGYGPPGPAVYGPNPNVHYVHPSRRPPPGALVVRPGDPRIGGRRCHNCGGDGSIEPK</sequence>
<dbReference type="GO" id="GO:0005737">
    <property type="term" value="C:cytoplasm"/>
    <property type="evidence" value="ECO:0007669"/>
    <property type="project" value="TreeGrafter"/>
</dbReference>
<evidence type="ECO:0000256" key="1">
    <source>
        <dbReference type="SAM" id="MobiDB-lite"/>
    </source>
</evidence>
<organism evidence="2 3">
    <name type="scientific">Tilletia horrida</name>
    <dbReference type="NCBI Taxonomy" id="155126"/>
    <lineage>
        <taxon>Eukaryota</taxon>
        <taxon>Fungi</taxon>
        <taxon>Dikarya</taxon>
        <taxon>Basidiomycota</taxon>
        <taxon>Ustilaginomycotina</taxon>
        <taxon>Exobasidiomycetes</taxon>
        <taxon>Tilletiales</taxon>
        <taxon>Tilletiaceae</taxon>
        <taxon>Tilletia</taxon>
    </lineage>
</organism>
<feature type="compositionally biased region" description="Pro residues" evidence="1">
    <location>
        <begin position="153"/>
        <end position="170"/>
    </location>
</feature>